<dbReference type="Pfam" id="PF25601">
    <property type="entry name" value="AAA_lid_14"/>
    <property type="match status" value="1"/>
</dbReference>
<protein>
    <submittedName>
        <fullName evidence="9">Sigma-54 dependent transcriptional regulator</fullName>
    </submittedName>
</protein>
<organism evidence="9 10">
    <name type="scientific">Hyphococcus flavus</name>
    <dbReference type="NCBI Taxonomy" id="1866326"/>
    <lineage>
        <taxon>Bacteria</taxon>
        <taxon>Pseudomonadati</taxon>
        <taxon>Pseudomonadota</taxon>
        <taxon>Alphaproteobacteria</taxon>
        <taxon>Parvularculales</taxon>
        <taxon>Parvularculaceae</taxon>
        <taxon>Hyphococcus</taxon>
    </lineage>
</organism>
<keyword evidence="1" id="KW-0547">Nucleotide-binding</keyword>
<dbReference type="RefSeq" id="WP_274493387.1">
    <property type="nucleotide sequence ID" value="NZ_CP118166.1"/>
</dbReference>
<keyword evidence="2" id="KW-0067">ATP-binding</keyword>
<reference evidence="9" key="1">
    <citation type="submission" date="2023-02" db="EMBL/GenBank/DDBJ databases">
        <title>Genome sequence of Hyphococcus flavus.</title>
        <authorList>
            <person name="Rong J.-C."/>
            <person name="Zhao Q."/>
            <person name="Yi M."/>
            <person name="Wu J.-Y."/>
        </authorList>
    </citation>
    <scope>NUCLEOTIDE SEQUENCE</scope>
    <source>
        <strain evidence="9">MCCC 1K03223</strain>
    </source>
</reference>
<gene>
    <name evidence="9" type="ORF">PUV54_16225</name>
</gene>
<evidence type="ECO:0000256" key="1">
    <source>
        <dbReference type="ARBA" id="ARBA00022741"/>
    </source>
</evidence>
<evidence type="ECO:0000313" key="10">
    <source>
        <dbReference type="Proteomes" id="UP001214043"/>
    </source>
</evidence>
<evidence type="ECO:0000259" key="8">
    <source>
        <dbReference type="PROSITE" id="PS50045"/>
    </source>
</evidence>
<evidence type="ECO:0000313" key="9">
    <source>
        <dbReference type="EMBL" id="WDI31499.1"/>
    </source>
</evidence>
<dbReference type="Gene3D" id="1.10.8.60">
    <property type="match status" value="1"/>
</dbReference>
<sequence length="398" mass="42981">MDDNDHDGQGRNSTFDSEFPNAGFSHSVYSPSGNGYSDAPGSGARQSSFINLKKVSSERKNRNTARRPEPGPIIGSSAAAEKLRETIALYADNDAPVLITGETGVGKELVARHLHTQSRRGSDPFSPLNAGAVPETLAASELFGHSRGAFTGAIAEREGAISLANGGVLFLDEIGEMPLSIQTHLLRVLEDGLVTKVGGKSATKTDFRLISATNVPLSQHVQEKKFRRDLYYRINVLSIDVPPLRARAHDAAEIAESFVASYAKAQDRKITLSPKASDKLLTHAYPGNVRELRNVLARAVVHAIDGKILPEHIVFDHDCSSATVENTVFDIDDAKNLVSRFVMMRALHISDGNVTKAAALTGRSRGTFHTLKKSIKGDDFDAAYHQVCIDVKALIDGC</sequence>
<dbReference type="GO" id="GO:0005524">
    <property type="term" value="F:ATP binding"/>
    <property type="evidence" value="ECO:0007669"/>
    <property type="project" value="UniProtKB-KW"/>
</dbReference>
<dbReference type="InterPro" id="IPR003593">
    <property type="entry name" value="AAA+_ATPase"/>
</dbReference>
<dbReference type="InterPro" id="IPR027417">
    <property type="entry name" value="P-loop_NTPase"/>
</dbReference>
<evidence type="ECO:0000256" key="2">
    <source>
        <dbReference type="ARBA" id="ARBA00022840"/>
    </source>
</evidence>
<dbReference type="Proteomes" id="UP001214043">
    <property type="component" value="Chromosome"/>
</dbReference>
<evidence type="ECO:0000256" key="4">
    <source>
        <dbReference type="ARBA" id="ARBA00023015"/>
    </source>
</evidence>
<keyword evidence="4" id="KW-0805">Transcription regulation</keyword>
<dbReference type="PROSITE" id="PS00675">
    <property type="entry name" value="SIGMA54_INTERACT_1"/>
    <property type="match status" value="1"/>
</dbReference>
<dbReference type="CDD" id="cd00009">
    <property type="entry name" value="AAA"/>
    <property type="match status" value="1"/>
</dbReference>
<dbReference type="KEGG" id="hfl:PUV54_16225"/>
<dbReference type="InterPro" id="IPR058031">
    <property type="entry name" value="AAA_lid_NorR"/>
</dbReference>
<feature type="compositionally biased region" description="Basic and acidic residues" evidence="7">
    <location>
        <begin position="55"/>
        <end position="69"/>
    </location>
</feature>
<dbReference type="InterPro" id="IPR025662">
    <property type="entry name" value="Sigma_54_int_dom_ATP-bd_1"/>
</dbReference>
<dbReference type="Pfam" id="PF00158">
    <property type="entry name" value="Sigma54_activat"/>
    <property type="match status" value="1"/>
</dbReference>
<dbReference type="PROSITE" id="PS50045">
    <property type="entry name" value="SIGMA54_INTERACT_4"/>
    <property type="match status" value="1"/>
</dbReference>
<keyword evidence="10" id="KW-1185">Reference proteome</keyword>
<keyword evidence="5" id="KW-0010">Activator</keyword>
<dbReference type="PROSITE" id="PS00688">
    <property type="entry name" value="SIGMA54_INTERACT_3"/>
    <property type="match status" value="1"/>
</dbReference>
<evidence type="ECO:0000256" key="3">
    <source>
        <dbReference type="ARBA" id="ARBA00023012"/>
    </source>
</evidence>
<dbReference type="SUPFAM" id="SSF52540">
    <property type="entry name" value="P-loop containing nucleoside triphosphate hydrolases"/>
    <property type="match status" value="1"/>
</dbReference>
<dbReference type="AlphaFoldDB" id="A0AAF0CFK3"/>
<dbReference type="PANTHER" id="PTHR32071">
    <property type="entry name" value="TRANSCRIPTIONAL REGULATORY PROTEIN"/>
    <property type="match status" value="1"/>
</dbReference>
<dbReference type="Gene3D" id="3.40.50.300">
    <property type="entry name" value="P-loop containing nucleotide triphosphate hydrolases"/>
    <property type="match status" value="1"/>
</dbReference>
<dbReference type="GO" id="GO:0000160">
    <property type="term" value="P:phosphorelay signal transduction system"/>
    <property type="evidence" value="ECO:0007669"/>
    <property type="project" value="UniProtKB-KW"/>
</dbReference>
<dbReference type="SMART" id="SM00382">
    <property type="entry name" value="AAA"/>
    <property type="match status" value="1"/>
</dbReference>
<dbReference type="InterPro" id="IPR002078">
    <property type="entry name" value="Sigma_54_int"/>
</dbReference>
<dbReference type="GO" id="GO:0006355">
    <property type="term" value="P:regulation of DNA-templated transcription"/>
    <property type="evidence" value="ECO:0007669"/>
    <property type="project" value="InterPro"/>
</dbReference>
<evidence type="ECO:0000256" key="7">
    <source>
        <dbReference type="SAM" id="MobiDB-lite"/>
    </source>
</evidence>
<name>A0AAF0CFK3_9PROT</name>
<dbReference type="InterPro" id="IPR025944">
    <property type="entry name" value="Sigma_54_int_dom_CS"/>
</dbReference>
<dbReference type="EMBL" id="CP118166">
    <property type="protein sequence ID" value="WDI31499.1"/>
    <property type="molecule type" value="Genomic_DNA"/>
</dbReference>
<keyword evidence="3" id="KW-0902">Two-component regulatory system</keyword>
<feature type="domain" description="Sigma-54 factor interaction" evidence="8">
    <location>
        <begin position="73"/>
        <end position="301"/>
    </location>
</feature>
<proteinExistence type="predicted"/>
<evidence type="ECO:0000256" key="5">
    <source>
        <dbReference type="ARBA" id="ARBA00023159"/>
    </source>
</evidence>
<evidence type="ECO:0000256" key="6">
    <source>
        <dbReference type="ARBA" id="ARBA00023163"/>
    </source>
</evidence>
<accession>A0AAF0CFK3</accession>
<keyword evidence="6" id="KW-0804">Transcription</keyword>
<feature type="region of interest" description="Disordered" evidence="7">
    <location>
        <begin position="1"/>
        <end position="76"/>
    </location>
</feature>
<dbReference type="FunFam" id="3.40.50.300:FF:000006">
    <property type="entry name" value="DNA-binding transcriptional regulator NtrC"/>
    <property type="match status" value="1"/>
</dbReference>